<reference evidence="1" key="1">
    <citation type="submission" date="2021-08" db="EMBL/GenBank/DDBJ databases">
        <title>Flavobacterium sp. strain CC-SYL302.</title>
        <authorList>
            <person name="Lin S.-Y."/>
            <person name="Lee T.-H."/>
            <person name="Young C.-C."/>
        </authorList>
    </citation>
    <scope>NUCLEOTIDE SEQUENCE</scope>
    <source>
        <strain evidence="1">CC-SYL302</strain>
    </source>
</reference>
<dbReference type="RefSeq" id="WP_264432476.1">
    <property type="nucleotide sequence ID" value="NZ_CP081495.1"/>
</dbReference>
<sequence>MKKLVYIFLILFFMGLGAFILDTYTKYTTIKNQEQFVPESAIIQEQLKNVSKLVVNEAKYSQVYTYKSSKSYLGDLFKFDKKAVVLVNADVLISYDLSQIEYEIDEEKKIVKLTNIPKEEVKCFPEIKILDVNESTFNTFVGNDYNKVNEKIKAEFLKKINNSNLKINAKDRLVSELAKFLVITNSLGWTLVYENQPINSTTDFNALPL</sequence>
<organism evidence="1 2">
    <name type="scientific">Flavobacterium agricola</name>
    <dbReference type="NCBI Taxonomy" id="2870839"/>
    <lineage>
        <taxon>Bacteria</taxon>
        <taxon>Pseudomonadati</taxon>
        <taxon>Bacteroidota</taxon>
        <taxon>Flavobacteriia</taxon>
        <taxon>Flavobacteriales</taxon>
        <taxon>Flavobacteriaceae</taxon>
        <taxon>Flavobacterium</taxon>
    </lineage>
</organism>
<protein>
    <submittedName>
        <fullName evidence="1">DUF4230 domain-containing protein</fullName>
    </submittedName>
</protein>
<evidence type="ECO:0000313" key="2">
    <source>
        <dbReference type="Proteomes" id="UP001163328"/>
    </source>
</evidence>
<dbReference type="Pfam" id="PF14014">
    <property type="entry name" value="DUF4230"/>
    <property type="match status" value="1"/>
</dbReference>
<proteinExistence type="predicted"/>
<gene>
    <name evidence="1" type="ORF">K5I29_08505</name>
</gene>
<dbReference type="Proteomes" id="UP001163328">
    <property type="component" value="Chromosome"/>
</dbReference>
<dbReference type="InterPro" id="IPR025324">
    <property type="entry name" value="DUF4230"/>
</dbReference>
<accession>A0ABY6LWK8</accession>
<dbReference type="EMBL" id="CP081495">
    <property type="protein sequence ID" value="UYW00584.1"/>
    <property type="molecule type" value="Genomic_DNA"/>
</dbReference>
<name>A0ABY6LWK8_9FLAO</name>
<evidence type="ECO:0000313" key="1">
    <source>
        <dbReference type="EMBL" id="UYW00584.1"/>
    </source>
</evidence>
<keyword evidence="2" id="KW-1185">Reference proteome</keyword>